<gene>
    <name evidence="1" type="ORF">SISSUDRAFT_397112</name>
</gene>
<dbReference type="EMBL" id="KV428231">
    <property type="protein sequence ID" value="KZT33589.1"/>
    <property type="molecule type" value="Genomic_DNA"/>
</dbReference>
<sequence length="158" mass="18088">MGWRRRVMGLVSRTDIGLVMNDALLDLDSSISSWIGACSSDEKAFLDTSELEAEVLDRSTCACLSEAPEHCYQHLPISREVSLEDLVMPNPKRHQRRNRDFEIIPSIQRMLSFESDKLLPPLSKHHTGRSEDDWTEVEWEDTTVNLRPSHAEIVRKAT</sequence>
<accession>A0A165YTI7</accession>
<proteinExistence type="predicted"/>
<keyword evidence="2" id="KW-1185">Reference proteome</keyword>
<name>A0A165YTI7_9AGAM</name>
<dbReference type="AlphaFoldDB" id="A0A165YTI7"/>
<evidence type="ECO:0000313" key="2">
    <source>
        <dbReference type="Proteomes" id="UP000076798"/>
    </source>
</evidence>
<reference evidence="1 2" key="1">
    <citation type="journal article" date="2016" name="Mol. Biol. Evol.">
        <title>Comparative Genomics of Early-Diverging Mushroom-Forming Fungi Provides Insights into the Origins of Lignocellulose Decay Capabilities.</title>
        <authorList>
            <person name="Nagy L.G."/>
            <person name="Riley R."/>
            <person name="Tritt A."/>
            <person name="Adam C."/>
            <person name="Daum C."/>
            <person name="Floudas D."/>
            <person name="Sun H."/>
            <person name="Yadav J.S."/>
            <person name="Pangilinan J."/>
            <person name="Larsson K.H."/>
            <person name="Matsuura K."/>
            <person name="Barry K."/>
            <person name="Labutti K."/>
            <person name="Kuo R."/>
            <person name="Ohm R.A."/>
            <person name="Bhattacharya S.S."/>
            <person name="Shirouzu T."/>
            <person name="Yoshinaga Y."/>
            <person name="Martin F.M."/>
            <person name="Grigoriev I.V."/>
            <person name="Hibbett D.S."/>
        </authorList>
    </citation>
    <scope>NUCLEOTIDE SEQUENCE [LARGE SCALE GENOMIC DNA]</scope>
    <source>
        <strain evidence="1 2">HHB10207 ss-3</strain>
    </source>
</reference>
<organism evidence="1 2">
    <name type="scientific">Sistotremastrum suecicum HHB10207 ss-3</name>
    <dbReference type="NCBI Taxonomy" id="1314776"/>
    <lineage>
        <taxon>Eukaryota</taxon>
        <taxon>Fungi</taxon>
        <taxon>Dikarya</taxon>
        <taxon>Basidiomycota</taxon>
        <taxon>Agaricomycotina</taxon>
        <taxon>Agaricomycetes</taxon>
        <taxon>Sistotremastrales</taxon>
        <taxon>Sistotremastraceae</taxon>
        <taxon>Sistotremastrum</taxon>
    </lineage>
</organism>
<evidence type="ECO:0000313" key="1">
    <source>
        <dbReference type="EMBL" id="KZT33589.1"/>
    </source>
</evidence>
<protein>
    <submittedName>
        <fullName evidence="1">Uncharacterized protein</fullName>
    </submittedName>
</protein>
<dbReference type="Proteomes" id="UP000076798">
    <property type="component" value="Unassembled WGS sequence"/>
</dbReference>